<keyword evidence="10" id="KW-0175">Coiled coil</keyword>
<keyword evidence="4 9" id="KW-0460">Magnesium</keyword>
<dbReference type="RefSeq" id="XP_005705749.1">
    <property type="nucleotide sequence ID" value="XM_005705692.1"/>
</dbReference>
<dbReference type="PANTHER" id="PTHR13890:SF0">
    <property type="entry name" value="MAGNESIUM TRANSPORTER MRS2 HOMOLOG, MITOCHONDRIAL"/>
    <property type="match status" value="1"/>
</dbReference>
<evidence type="ECO:0000256" key="7">
    <source>
        <dbReference type="ARBA" id="ARBA00023065"/>
    </source>
</evidence>
<reference evidence="13" key="1">
    <citation type="journal article" date="2013" name="Science">
        <title>Gene transfer from bacteria and archaea facilitated evolution of an extremophilic eukaryote.</title>
        <authorList>
            <person name="Schonknecht G."/>
            <person name="Chen W.H."/>
            <person name="Ternes C.M."/>
            <person name="Barbier G.G."/>
            <person name="Shrestha R.P."/>
            <person name="Stanke M."/>
            <person name="Brautigam A."/>
            <person name="Baker B.J."/>
            <person name="Banfield J.F."/>
            <person name="Garavito R.M."/>
            <person name="Carr K."/>
            <person name="Wilkerson C."/>
            <person name="Rensing S.A."/>
            <person name="Gagneul D."/>
            <person name="Dickenson N.E."/>
            <person name="Oesterhelt C."/>
            <person name="Lercher M.J."/>
            <person name="Weber A.P."/>
        </authorList>
    </citation>
    <scope>NUCLEOTIDE SEQUENCE [LARGE SCALE GENOMIC DNA]</scope>
    <source>
        <strain evidence="13">074W</strain>
    </source>
</reference>
<evidence type="ECO:0000256" key="2">
    <source>
        <dbReference type="ARBA" id="ARBA00022448"/>
    </source>
</evidence>
<organism evidence="12 13">
    <name type="scientific">Galdieria sulphuraria</name>
    <name type="common">Red alga</name>
    <dbReference type="NCBI Taxonomy" id="130081"/>
    <lineage>
        <taxon>Eukaryota</taxon>
        <taxon>Rhodophyta</taxon>
        <taxon>Bangiophyceae</taxon>
        <taxon>Galdieriales</taxon>
        <taxon>Galdieriaceae</taxon>
        <taxon>Galdieria</taxon>
    </lineage>
</organism>
<evidence type="ECO:0000256" key="3">
    <source>
        <dbReference type="ARBA" id="ARBA00022692"/>
    </source>
</evidence>
<keyword evidence="9" id="KW-0999">Mitochondrion inner membrane</keyword>
<dbReference type="GO" id="GO:0045016">
    <property type="term" value="P:mitochondrial magnesium ion transmembrane transport"/>
    <property type="evidence" value="ECO:0007669"/>
    <property type="project" value="TreeGrafter"/>
</dbReference>
<dbReference type="InterPro" id="IPR005024">
    <property type="entry name" value="Snf7_fam"/>
</dbReference>
<dbReference type="GO" id="GO:0007034">
    <property type="term" value="P:vacuolar transport"/>
    <property type="evidence" value="ECO:0007669"/>
    <property type="project" value="InterPro"/>
</dbReference>
<dbReference type="Pfam" id="PF22099">
    <property type="entry name" value="MRS2-like"/>
    <property type="match status" value="1"/>
</dbReference>
<proteinExistence type="inferred from homology"/>
<dbReference type="Gene3D" id="1.10.287.1060">
    <property type="entry name" value="ESAT-6-like"/>
    <property type="match status" value="1"/>
</dbReference>
<gene>
    <name evidence="12" type="ORF">Gasu_34270</name>
</gene>
<dbReference type="Proteomes" id="UP000030680">
    <property type="component" value="Unassembled WGS sequence"/>
</dbReference>
<feature type="compositionally biased region" description="Basic and acidic residues" evidence="11">
    <location>
        <begin position="595"/>
        <end position="606"/>
    </location>
</feature>
<dbReference type="Gene3D" id="2.40.128.330">
    <property type="match status" value="1"/>
</dbReference>
<accession>M2Y066</accession>
<evidence type="ECO:0000256" key="4">
    <source>
        <dbReference type="ARBA" id="ARBA00022842"/>
    </source>
</evidence>
<evidence type="ECO:0000313" key="12">
    <source>
        <dbReference type="EMBL" id="EME29229.1"/>
    </source>
</evidence>
<dbReference type="Gene3D" id="1.20.58.340">
    <property type="entry name" value="Magnesium transport protein CorA, transmembrane region"/>
    <property type="match status" value="1"/>
</dbReference>
<keyword evidence="3" id="KW-0812">Transmembrane</keyword>
<dbReference type="GO" id="GO:0015095">
    <property type="term" value="F:magnesium ion transmembrane transporter activity"/>
    <property type="evidence" value="ECO:0007669"/>
    <property type="project" value="TreeGrafter"/>
</dbReference>
<feature type="region of interest" description="Disordered" evidence="11">
    <location>
        <begin position="548"/>
        <end position="606"/>
    </location>
</feature>
<sequence>MIRNEAIAAVPLVCIEVDIHGNMTSKQVQKTELASFLKLNFRDLRVVDPSFRNESPVFLARKNVVVVHFEHIRAVIQATSILLFDPPHPSVQNFIPSLRTRIRDRSHPLPFEFRSLEAILIDVCTSLSRQLRTLVPAVENVLDTLSSNDTGADTVRSCLDRLLPLQNSLNEFEVKIREAHTALNDVLRSDEDMSEMYLTTKLETGHRRRVDQHEEVEMMFETYLKQIDSMLNEVASTIQTVRVTENITQIRLDAMRNRILRLEVYLNLGMLSLSTGKWRENFMLVCNYHGQVHFAPRKSFRVLCVCFFGCSCLDSFEENISIGVVLFGLEYWPRWETVILDESRLTFFWGAKLVTALEVHFSFAMQFLRKLNVKVSRSKTPPTPAPTIADIREHIELLERKQQVWQKKVDAEQQKAKTLLMKKDRRGALMALKRKKILEKEIANTENVRYNLELQALTLENANASAQTVDAFRKGNKQLRKAHEKLKVEEVDDVMADTQELVEESNMISEALAQPLSGNTYLDEDELGAELDELEGEALDRYMLETEEKIGQEERTTGNLRVPSAVKGKTVKETVSSRVEVPKEEEEEEVNDEERELRELERSMAM</sequence>
<feature type="compositionally biased region" description="Acidic residues" evidence="11">
    <location>
        <begin position="583"/>
        <end position="594"/>
    </location>
</feature>
<dbReference type="OrthoDB" id="10251508at2759"/>
<keyword evidence="2 9" id="KW-0813">Transport</keyword>
<dbReference type="EMBL" id="KB454511">
    <property type="protein sequence ID" value="EME29229.1"/>
    <property type="molecule type" value="Genomic_DNA"/>
</dbReference>
<evidence type="ECO:0000256" key="10">
    <source>
        <dbReference type="SAM" id="Coils"/>
    </source>
</evidence>
<dbReference type="GO" id="GO:0005743">
    <property type="term" value="C:mitochondrial inner membrane"/>
    <property type="evidence" value="ECO:0007669"/>
    <property type="project" value="UniProtKB-SubCell"/>
</dbReference>
<keyword evidence="9" id="KW-0496">Mitochondrion</keyword>
<comment type="subcellular location">
    <subcellularLocation>
        <location evidence="1">Membrane</location>
        <topology evidence="1">Multi-pass membrane protein</topology>
    </subcellularLocation>
    <subcellularLocation>
        <location evidence="9">Mitochondrion inner membrane</location>
        <topology evidence="9">Multi-pass membrane protein</topology>
    </subcellularLocation>
</comment>
<evidence type="ECO:0000256" key="5">
    <source>
        <dbReference type="ARBA" id="ARBA00022946"/>
    </source>
</evidence>
<keyword evidence="13" id="KW-1185">Reference proteome</keyword>
<keyword evidence="6" id="KW-1133">Transmembrane helix</keyword>
<dbReference type="Pfam" id="PF03357">
    <property type="entry name" value="Snf7"/>
    <property type="match status" value="1"/>
</dbReference>
<evidence type="ECO:0000256" key="6">
    <source>
        <dbReference type="ARBA" id="ARBA00022989"/>
    </source>
</evidence>
<keyword evidence="8" id="KW-0472">Membrane</keyword>
<name>M2Y066_GALSU</name>
<dbReference type="Gramene" id="EME29229">
    <property type="protein sequence ID" value="EME29229"/>
    <property type="gene ID" value="Gasu_34270"/>
</dbReference>
<feature type="coiled-coil region" evidence="10">
    <location>
        <begin position="388"/>
        <end position="467"/>
    </location>
</feature>
<evidence type="ECO:0000256" key="1">
    <source>
        <dbReference type="ARBA" id="ARBA00004141"/>
    </source>
</evidence>
<dbReference type="AlphaFoldDB" id="M2Y066"/>
<keyword evidence="5" id="KW-0809">Transit peptide</keyword>
<protein>
    <recommendedName>
        <fullName evidence="9">Magnesium transporter</fullName>
    </recommendedName>
</protein>
<evidence type="ECO:0000256" key="11">
    <source>
        <dbReference type="SAM" id="MobiDB-lite"/>
    </source>
</evidence>
<dbReference type="InterPro" id="IPR039204">
    <property type="entry name" value="MRS2-like"/>
</dbReference>
<dbReference type="Gene3D" id="6.10.250.1710">
    <property type="match status" value="1"/>
</dbReference>
<keyword evidence="7 9" id="KW-0406">Ion transport</keyword>
<evidence type="ECO:0000256" key="8">
    <source>
        <dbReference type="ARBA" id="ARBA00023136"/>
    </source>
</evidence>
<dbReference type="PANTHER" id="PTHR13890">
    <property type="entry name" value="RNA SPLICING PROTEIN MRS2, MITOCHONDRIAL"/>
    <property type="match status" value="1"/>
</dbReference>
<comment type="similarity">
    <text evidence="9">Belongs to the CorA metal ion transporter (MIT) (TC 1.A.35) family.</text>
</comment>
<dbReference type="CDD" id="cd12823">
    <property type="entry name" value="Mrs2_Mfm1p-like"/>
    <property type="match status" value="1"/>
</dbReference>
<dbReference type="GeneID" id="17088043"/>
<evidence type="ECO:0000256" key="9">
    <source>
        <dbReference type="RuleBase" id="RU366042"/>
    </source>
</evidence>
<evidence type="ECO:0000313" key="13">
    <source>
        <dbReference type="Proteomes" id="UP000030680"/>
    </source>
</evidence>